<keyword evidence="2" id="KW-0238">DNA-binding</keyword>
<feature type="domain" description="NAC" evidence="5">
    <location>
        <begin position="26"/>
        <end position="181"/>
    </location>
</feature>
<protein>
    <recommendedName>
        <fullName evidence="5">NAC domain-containing protein</fullName>
    </recommendedName>
</protein>
<dbReference type="AlphaFoldDB" id="A0A834ZJG5"/>
<evidence type="ECO:0000313" key="6">
    <source>
        <dbReference type="EMBL" id="KAF8403792.1"/>
    </source>
</evidence>
<organism evidence="6 7">
    <name type="scientific">Tetracentron sinense</name>
    <name type="common">Spur-leaf</name>
    <dbReference type="NCBI Taxonomy" id="13715"/>
    <lineage>
        <taxon>Eukaryota</taxon>
        <taxon>Viridiplantae</taxon>
        <taxon>Streptophyta</taxon>
        <taxon>Embryophyta</taxon>
        <taxon>Tracheophyta</taxon>
        <taxon>Spermatophyta</taxon>
        <taxon>Magnoliopsida</taxon>
        <taxon>Trochodendrales</taxon>
        <taxon>Trochodendraceae</taxon>
        <taxon>Tetracentron</taxon>
    </lineage>
</organism>
<evidence type="ECO:0000259" key="5">
    <source>
        <dbReference type="PROSITE" id="PS51005"/>
    </source>
</evidence>
<dbReference type="EMBL" id="JABCRI010000007">
    <property type="protein sequence ID" value="KAF8403792.1"/>
    <property type="molecule type" value="Genomic_DNA"/>
</dbReference>
<name>A0A834ZJG5_TETSI</name>
<sequence>MSLLGQSQNEEGVVGAKNADDFLKSIPPGYRFCPLDEELNDLYLRNKVRKLPLPPNIIKEVNLMNYNPHYLIVHEIWGKRVVLLHPKGTKHPNGTRPNRVAGDGFWRATARDKDVTLQGMKIGSKRSLVFWKGKPPNASKTDWLMQEYRLVEEKNPPITSNNANDMREDEQCVPPARVLDEDTAQVNEQPDQSAIPINDCGGSMGGDTVGLCNGSNMGGEPINYPFVPPATSVFVFNEEDMALVNGQSAELIYDGSMCCEPINYPTFESQYQELNQGLTVIFHL</sequence>
<keyword evidence="4" id="KW-0539">Nucleus</keyword>
<dbReference type="PANTHER" id="PTHR31719:SF179">
    <property type="entry name" value="OS08G0148400 PROTEIN"/>
    <property type="match status" value="1"/>
</dbReference>
<keyword evidence="1" id="KW-0805">Transcription regulation</keyword>
<dbReference type="InterPro" id="IPR003441">
    <property type="entry name" value="NAC-dom"/>
</dbReference>
<keyword evidence="7" id="KW-1185">Reference proteome</keyword>
<dbReference type="OrthoDB" id="910777at2759"/>
<evidence type="ECO:0000256" key="3">
    <source>
        <dbReference type="ARBA" id="ARBA00023163"/>
    </source>
</evidence>
<dbReference type="Gene3D" id="2.170.150.80">
    <property type="entry name" value="NAC domain"/>
    <property type="match status" value="1"/>
</dbReference>
<dbReference type="Pfam" id="PF02365">
    <property type="entry name" value="NAM"/>
    <property type="match status" value="1"/>
</dbReference>
<dbReference type="PANTHER" id="PTHR31719">
    <property type="entry name" value="NAC TRANSCRIPTION FACTOR 56"/>
    <property type="match status" value="1"/>
</dbReference>
<comment type="caution">
    <text evidence="6">The sequence shown here is derived from an EMBL/GenBank/DDBJ whole genome shotgun (WGS) entry which is preliminary data.</text>
</comment>
<keyword evidence="3" id="KW-0804">Transcription</keyword>
<evidence type="ECO:0000256" key="4">
    <source>
        <dbReference type="ARBA" id="ARBA00023242"/>
    </source>
</evidence>
<dbReference type="GO" id="GO:0003677">
    <property type="term" value="F:DNA binding"/>
    <property type="evidence" value="ECO:0007669"/>
    <property type="project" value="UniProtKB-KW"/>
</dbReference>
<dbReference type="PROSITE" id="PS51005">
    <property type="entry name" value="NAC"/>
    <property type="match status" value="1"/>
</dbReference>
<dbReference type="InterPro" id="IPR036093">
    <property type="entry name" value="NAC_dom_sf"/>
</dbReference>
<dbReference type="GO" id="GO:0006355">
    <property type="term" value="P:regulation of DNA-templated transcription"/>
    <property type="evidence" value="ECO:0007669"/>
    <property type="project" value="InterPro"/>
</dbReference>
<evidence type="ECO:0000256" key="1">
    <source>
        <dbReference type="ARBA" id="ARBA00023015"/>
    </source>
</evidence>
<dbReference type="Proteomes" id="UP000655225">
    <property type="component" value="Unassembled WGS sequence"/>
</dbReference>
<gene>
    <name evidence="6" type="ORF">HHK36_011898</name>
</gene>
<accession>A0A834ZJG5</accession>
<reference evidence="6 7" key="1">
    <citation type="submission" date="2020-04" db="EMBL/GenBank/DDBJ databases">
        <title>Plant Genome Project.</title>
        <authorList>
            <person name="Zhang R.-G."/>
        </authorList>
    </citation>
    <scope>NUCLEOTIDE SEQUENCE [LARGE SCALE GENOMIC DNA]</scope>
    <source>
        <strain evidence="6">YNK0</strain>
        <tissue evidence="6">Leaf</tissue>
    </source>
</reference>
<evidence type="ECO:0000256" key="2">
    <source>
        <dbReference type="ARBA" id="ARBA00023125"/>
    </source>
</evidence>
<evidence type="ECO:0000313" key="7">
    <source>
        <dbReference type="Proteomes" id="UP000655225"/>
    </source>
</evidence>
<proteinExistence type="predicted"/>
<dbReference type="SUPFAM" id="SSF101941">
    <property type="entry name" value="NAC domain"/>
    <property type="match status" value="1"/>
</dbReference>